<protein>
    <submittedName>
        <fullName evidence="2">Helix-turn-helix domain-containing protein</fullName>
    </submittedName>
</protein>
<dbReference type="SMART" id="SM00530">
    <property type="entry name" value="HTH_XRE"/>
    <property type="match status" value="1"/>
</dbReference>
<dbReference type="InterPro" id="IPR010982">
    <property type="entry name" value="Lambda_DNA-bd_dom_sf"/>
</dbReference>
<evidence type="ECO:0000259" key="1">
    <source>
        <dbReference type="PROSITE" id="PS50943"/>
    </source>
</evidence>
<name>A0A9D2MKG6_9FIRM</name>
<dbReference type="Gene3D" id="1.10.260.40">
    <property type="entry name" value="lambda repressor-like DNA-binding domains"/>
    <property type="match status" value="1"/>
</dbReference>
<evidence type="ECO:0000313" key="2">
    <source>
        <dbReference type="EMBL" id="HJB75183.1"/>
    </source>
</evidence>
<gene>
    <name evidence="2" type="ORF">IAA37_05860</name>
</gene>
<reference evidence="2" key="2">
    <citation type="submission" date="2021-04" db="EMBL/GenBank/DDBJ databases">
        <authorList>
            <person name="Gilroy R."/>
        </authorList>
    </citation>
    <scope>NUCLEOTIDE SEQUENCE</scope>
    <source>
        <strain evidence="2">CHK188-16595</strain>
    </source>
</reference>
<dbReference type="InterPro" id="IPR001387">
    <property type="entry name" value="Cro/C1-type_HTH"/>
</dbReference>
<proteinExistence type="predicted"/>
<dbReference type="CDD" id="cd00093">
    <property type="entry name" value="HTH_XRE"/>
    <property type="match status" value="1"/>
</dbReference>
<feature type="domain" description="HTH cro/C1-type" evidence="1">
    <location>
        <begin position="11"/>
        <end position="64"/>
    </location>
</feature>
<dbReference type="EMBL" id="DWXN01000010">
    <property type="protein sequence ID" value="HJB75183.1"/>
    <property type="molecule type" value="Genomic_DNA"/>
</dbReference>
<dbReference type="Pfam" id="PF01381">
    <property type="entry name" value="HTH_3"/>
    <property type="match status" value="1"/>
</dbReference>
<dbReference type="SUPFAM" id="SSF47413">
    <property type="entry name" value="lambda repressor-like DNA-binding domains"/>
    <property type="match status" value="1"/>
</dbReference>
<comment type="caution">
    <text evidence="2">The sequence shown here is derived from an EMBL/GenBank/DDBJ whole genome shotgun (WGS) entry which is preliminary data.</text>
</comment>
<evidence type="ECO:0000313" key="3">
    <source>
        <dbReference type="Proteomes" id="UP000823877"/>
    </source>
</evidence>
<dbReference type="GO" id="GO:0003677">
    <property type="term" value="F:DNA binding"/>
    <property type="evidence" value="ECO:0007669"/>
    <property type="project" value="InterPro"/>
</dbReference>
<dbReference type="AlphaFoldDB" id="A0A9D2MKG6"/>
<reference evidence="2" key="1">
    <citation type="journal article" date="2021" name="PeerJ">
        <title>Extensive microbial diversity within the chicken gut microbiome revealed by metagenomics and culture.</title>
        <authorList>
            <person name="Gilroy R."/>
            <person name="Ravi A."/>
            <person name="Getino M."/>
            <person name="Pursley I."/>
            <person name="Horton D.L."/>
            <person name="Alikhan N.F."/>
            <person name="Baker D."/>
            <person name="Gharbi K."/>
            <person name="Hall N."/>
            <person name="Watson M."/>
            <person name="Adriaenssens E.M."/>
            <person name="Foster-Nyarko E."/>
            <person name="Jarju S."/>
            <person name="Secka A."/>
            <person name="Antonio M."/>
            <person name="Oren A."/>
            <person name="Chaudhuri R.R."/>
            <person name="La Ragione R."/>
            <person name="Hildebrand F."/>
            <person name="Pallen M.J."/>
        </authorList>
    </citation>
    <scope>NUCLEOTIDE SEQUENCE</scope>
    <source>
        <strain evidence="2">CHK188-16595</strain>
    </source>
</reference>
<dbReference type="PROSITE" id="PS50943">
    <property type="entry name" value="HTH_CROC1"/>
    <property type="match status" value="1"/>
</dbReference>
<sequence>MQKKSGLAVRLKALRREKGVTSQVVADAIGIKSATYRRYEIDTKPRDEVYVALADYFGVSVDYLMSGKDHTGALTAADSEEYKTASSAGLTADEALLLRKLRTLSSSDFEEVMKFIDWKCINGQQN</sequence>
<organism evidence="2 3">
    <name type="scientific">Candidatus Eubacterium faecale</name>
    <dbReference type="NCBI Taxonomy" id="2838568"/>
    <lineage>
        <taxon>Bacteria</taxon>
        <taxon>Bacillati</taxon>
        <taxon>Bacillota</taxon>
        <taxon>Clostridia</taxon>
        <taxon>Eubacteriales</taxon>
        <taxon>Eubacteriaceae</taxon>
        <taxon>Eubacterium</taxon>
    </lineage>
</organism>
<accession>A0A9D2MKG6</accession>
<dbReference type="Proteomes" id="UP000823877">
    <property type="component" value="Unassembled WGS sequence"/>
</dbReference>